<protein>
    <submittedName>
        <fullName evidence="5">Uncharacterized protein</fullName>
    </submittedName>
</protein>
<dbReference type="InterPro" id="IPR051706">
    <property type="entry name" value="Glycosyltransferase_domain"/>
</dbReference>
<feature type="compositionally biased region" description="Low complexity" evidence="3">
    <location>
        <begin position="54"/>
        <end position="74"/>
    </location>
</feature>
<name>A0AA38WWS2_9EURO</name>
<dbReference type="EMBL" id="JAPDRK010000026">
    <property type="protein sequence ID" value="KAJ9602564.1"/>
    <property type="molecule type" value="Genomic_DNA"/>
</dbReference>
<dbReference type="InterPro" id="IPR029044">
    <property type="entry name" value="Nucleotide-diphossugar_trans"/>
</dbReference>
<evidence type="ECO:0000313" key="5">
    <source>
        <dbReference type="EMBL" id="KAJ9602564.1"/>
    </source>
</evidence>
<comment type="caution">
    <text evidence="5">The sequence shown here is derived from an EMBL/GenBank/DDBJ whole genome shotgun (WGS) entry which is preliminary data.</text>
</comment>
<comment type="similarity">
    <text evidence="1">Belongs to the glycosyltransferase 32 family.</text>
</comment>
<dbReference type="GO" id="GO:0000030">
    <property type="term" value="F:mannosyltransferase activity"/>
    <property type="evidence" value="ECO:0007669"/>
    <property type="project" value="TreeGrafter"/>
</dbReference>
<accession>A0AA38WWS2</accession>
<dbReference type="SUPFAM" id="SSF53448">
    <property type="entry name" value="Nucleotide-diphospho-sugar transferases"/>
    <property type="match status" value="1"/>
</dbReference>
<dbReference type="GO" id="GO:0016020">
    <property type="term" value="C:membrane"/>
    <property type="evidence" value="ECO:0007669"/>
    <property type="project" value="GOC"/>
</dbReference>
<dbReference type="Pfam" id="PF04488">
    <property type="entry name" value="Gly_transf_sug"/>
    <property type="match status" value="1"/>
</dbReference>
<feature type="transmembrane region" description="Helical" evidence="4">
    <location>
        <begin position="26"/>
        <end position="47"/>
    </location>
</feature>
<dbReference type="AlphaFoldDB" id="A0AA38WWS2"/>
<evidence type="ECO:0000256" key="1">
    <source>
        <dbReference type="ARBA" id="ARBA00009003"/>
    </source>
</evidence>
<keyword evidence="6" id="KW-1185">Reference proteome</keyword>
<dbReference type="Proteomes" id="UP001172673">
    <property type="component" value="Unassembled WGS sequence"/>
</dbReference>
<dbReference type="Gene3D" id="3.90.550.20">
    <property type="match status" value="1"/>
</dbReference>
<dbReference type="GO" id="GO:0051999">
    <property type="term" value="P:mannosyl-inositol phosphorylceramide biosynthetic process"/>
    <property type="evidence" value="ECO:0007669"/>
    <property type="project" value="TreeGrafter"/>
</dbReference>
<evidence type="ECO:0000313" key="6">
    <source>
        <dbReference type="Proteomes" id="UP001172673"/>
    </source>
</evidence>
<dbReference type="PANTHER" id="PTHR32385:SF23">
    <property type="entry name" value="NUCLEOTIDE-DIPHOSPHO-SUGAR TRANSFERASE"/>
    <property type="match status" value="1"/>
</dbReference>
<proteinExistence type="inferred from homology"/>
<feature type="region of interest" description="Disordered" evidence="3">
    <location>
        <begin position="54"/>
        <end position="81"/>
    </location>
</feature>
<evidence type="ECO:0000256" key="3">
    <source>
        <dbReference type="SAM" id="MobiDB-lite"/>
    </source>
</evidence>
<evidence type="ECO:0000256" key="4">
    <source>
        <dbReference type="SAM" id="Phobius"/>
    </source>
</evidence>
<sequence>MGTMESNPRMGSALQQLQIYSSRKSLRWIACVVLAALAIIYMTGAAYDPSAVSTNLDTSDSTSNGGSTSSTGSTWRHTHKKQAKLLRPVDLMKRPISRDLQAIPKLIHQSWSSTELPAKFERWSSTCRHTHPDWEWVLWTDEDNEELVRTHFPWLLKTYLGLPGVIYRADLVRNLYMYMFGGVYADLDVECLRSHDEMFGEFNVSTVAHAKLKPQSVTSLPKSGRKAFFGRMGTDRGSSNSIPNAWMASTPGHPFFLIILESVMKTMAEKIGNVEGTTGPGKLYDMINEYRQEDSKWAGEALDKHVAKNPTAKQFNPRKGLKHSIEVLPFHYIYPYSWERDGEGVREICWATKSTFSAERCKLLLGADHWPSYAITYWSHTWTGEGHDDHNVQQLDVAQ</sequence>
<dbReference type="InterPro" id="IPR007577">
    <property type="entry name" value="GlycoTrfase_DXD_sugar-bd_CS"/>
</dbReference>
<gene>
    <name evidence="5" type="ORF">H2200_013107</name>
</gene>
<dbReference type="PANTHER" id="PTHR32385">
    <property type="entry name" value="MANNOSYL PHOSPHORYLINOSITOL CERAMIDE SYNTHASE"/>
    <property type="match status" value="1"/>
</dbReference>
<keyword evidence="4" id="KW-0812">Transmembrane</keyword>
<organism evidence="5 6">
    <name type="scientific">Cladophialophora chaetospira</name>
    <dbReference type="NCBI Taxonomy" id="386627"/>
    <lineage>
        <taxon>Eukaryota</taxon>
        <taxon>Fungi</taxon>
        <taxon>Dikarya</taxon>
        <taxon>Ascomycota</taxon>
        <taxon>Pezizomycotina</taxon>
        <taxon>Eurotiomycetes</taxon>
        <taxon>Chaetothyriomycetidae</taxon>
        <taxon>Chaetothyriales</taxon>
        <taxon>Herpotrichiellaceae</taxon>
        <taxon>Cladophialophora</taxon>
    </lineage>
</organism>
<keyword evidence="2" id="KW-0808">Transferase</keyword>
<keyword evidence="4" id="KW-1133">Transmembrane helix</keyword>
<keyword evidence="4" id="KW-0472">Membrane</keyword>
<reference evidence="5" key="1">
    <citation type="submission" date="2022-10" db="EMBL/GenBank/DDBJ databases">
        <title>Culturing micro-colonial fungi from biological soil crusts in the Mojave desert and describing Neophaeococcomyces mojavensis, and introducing the new genera and species Taxawa tesnikishii.</title>
        <authorList>
            <person name="Kurbessoian T."/>
            <person name="Stajich J.E."/>
        </authorList>
    </citation>
    <scope>NUCLEOTIDE SEQUENCE</scope>
    <source>
        <strain evidence="5">TK_41</strain>
    </source>
</reference>
<evidence type="ECO:0000256" key="2">
    <source>
        <dbReference type="ARBA" id="ARBA00022679"/>
    </source>
</evidence>